<reference evidence="2" key="1">
    <citation type="submission" date="2019-08" db="EMBL/GenBank/DDBJ databases">
        <authorList>
            <person name="Kucharzyk K."/>
            <person name="Murdoch R.W."/>
            <person name="Higgins S."/>
            <person name="Loffler F."/>
        </authorList>
    </citation>
    <scope>NUCLEOTIDE SEQUENCE</scope>
</reference>
<gene>
    <name evidence="2" type="primary">rcp1_5</name>
    <name evidence="2" type="ORF">SDC9_196667</name>
</gene>
<dbReference type="InterPro" id="IPR001789">
    <property type="entry name" value="Sig_transdc_resp-reg_receiver"/>
</dbReference>
<dbReference type="PROSITE" id="PS50110">
    <property type="entry name" value="RESPONSE_REGULATORY"/>
    <property type="match status" value="1"/>
</dbReference>
<proteinExistence type="predicted"/>
<protein>
    <submittedName>
        <fullName evidence="2">Response regulator rcp1</fullName>
    </submittedName>
</protein>
<dbReference type="GO" id="GO:0000160">
    <property type="term" value="P:phosphorelay signal transduction system"/>
    <property type="evidence" value="ECO:0007669"/>
    <property type="project" value="InterPro"/>
</dbReference>
<dbReference type="InterPro" id="IPR011006">
    <property type="entry name" value="CheY-like_superfamily"/>
</dbReference>
<organism evidence="2">
    <name type="scientific">bioreactor metagenome</name>
    <dbReference type="NCBI Taxonomy" id="1076179"/>
    <lineage>
        <taxon>unclassified sequences</taxon>
        <taxon>metagenomes</taxon>
        <taxon>ecological metagenomes</taxon>
    </lineage>
</organism>
<dbReference type="PANTHER" id="PTHR44520">
    <property type="entry name" value="RESPONSE REGULATOR RCP1-RELATED"/>
    <property type="match status" value="1"/>
</dbReference>
<evidence type="ECO:0000259" key="1">
    <source>
        <dbReference type="PROSITE" id="PS50110"/>
    </source>
</evidence>
<dbReference type="Gene3D" id="3.40.50.2300">
    <property type="match status" value="1"/>
</dbReference>
<sequence>MLLQCAFSKARLEVELRFVSDGQQVLDYLQNLPPYEDRDANQRPSLILLDLLMPRLDGFEVLEWVRHQPELSNIAVVVFSGTDQRAAMTRARALGARHYLIKPQSLEHLAVMARSLGTFLQVLEKSANTPVSC</sequence>
<accession>A0A645IL60</accession>
<comment type="caution">
    <text evidence="2">The sequence shown here is derived from an EMBL/GenBank/DDBJ whole genome shotgun (WGS) entry which is preliminary data.</text>
</comment>
<dbReference type="PANTHER" id="PTHR44520:SF1">
    <property type="entry name" value="TWO-COMPONENT SYSTEM REGULATORY PROTEIN"/>
    <property type="match status" value="1"/>
</dbReference>
<name>A0A645IL60_9ZZZZ</name>
<dbReference type="InterPro" id="IPR052893">
    <property type="entry name" value="TCS_response_regulator"/>
</dbReference>
<dbReference type="EMBL" id="VSSQ01111948">
    <property type="protein sequence ID" value="MPN49054.1"/>
    <property type="molecule type" value="Genomic_DNA"/>
</dbReference>
<feature type="domain" description="Response regulatory" evidence="1">
    <location>
        <begin position="1"/>
        <end position="117"/>
    </location>
</feature>
<dbReference type="AlphaFoldDB" id="A0A645IL60"/>
<dbReference type="Pfam" id="PF00072">
    <property type="entry name" value="Response_reg"/>
    <property type="match status" value="1"/>
</dbReference>
<dbReference type="SMART" id="SM00448">
    <property type="entry name" value="REC"/>
    <property type="match status" value="1"/>
</dbReference>
<evidence type="ECO:0000313" key="2">
    <source>
        <dbReference type="EMBL" id="MPN49054.1"/>
    </source>
</evidence>
<dbReference type="SUPFAM" id="SSF52172">
    <property type="entry name" value="CheY-like"/>
    <property type="match status" value="1"/>
</dbReference>